<evidence type="ECO:0000256" key="7">
    <source>
        <dbReference type="ARBA" id="ARBA00022927"/>
    </source>
</evidence>
<protein>
    <recommendedName>
        <fullName evidence="10">Type II secretion system protein K</fullName>
    </recommendedName>
</protein>
<feature type="domain" description="T2SS protein K first SAM-like" evidence="11">
    <location>
        <begin position="90"/>
        <end position="193"/>
    </location>
</feature>
<dbReference type="Pfam" id="PF21687">
    <property type="entry name" value="T2SSK_1st"/>
    <property type="match status" value="1"/>
</dbReference>
<comment type="similarity">
    <text evidence="2 10">Belongs to the GSP K family.</text>
</comment>
<evidence type="ECO:0000313" key="13">
    <source>
        <dbReference type="Proteomes" id="UP000050956"/>
    </source>
</evidence>
<comment type="subcellular location">
    <subcellularLocation>
        <location evidence="1 10">Cell inner membrane</location>
    </subcellularLocation>
</comment>
<evidence type="ECO:0000256" key="1">
    <source>
        <dbReference type="ARBA" id="ARBA00004533"/>
    </source>
</evidence>
<keyword evidence="3 10" id="KW-0813">Transport</keyword>
<evidence type="ECO:0000256" key="8">
    <source>
        <dbReference type="ARBA" id="ARBA00022989"/>
    </source>
</evidence>
<keyword evidence="6" id="KW-0812">Transmembrane</keyword>
<dbReference type="Proteomes" id="UP000050956">
    <property type="component" value="Unassembled WGS sequence"/>
</dbReference>
<dbReference type="InterPro" id="IPR038072">
    <property type="entry name" value="GspK_central_sf"/>
</dbReference>
<reference evidence="12 13" key="1">
    <citation type="submission" date="2015-05" db="EMBL/GenBank/DDBJ databases">
        <title>Genome sequencing and analysis of members of genus Stenotrophomonas.</title>
        <authorList>
            <person name="Patil P.P."/>
            <person name="Midha S."/>
            <person name="Patil P.B."/>
        </authorList>
    </citation>
    <scope>NUCLEOTIDE SEQUENCE [LARGE SCALE GENOMIC DNA]</scope>
    <source>
        <strain evidence="12 13">DSM 24757</strain>
    </source>
</reference>
<dbReference type="OrthoDB" id="9181871at2"/>
<dbReference type="EMBL" id="LDJM01000026">
    <property type="protein sequence ID" value="KRG76012.1"/>
    <property type="molecule type" value="Genomic_DNA"/>
</dbReference>
<dbReference type="STRING" id="336566.ABB30_10975"/>
<keyword evidence="7" id="KW-0653">Protein transport</keyword>
<gene>
    <name evidence="12" type="ORF">ABB30_10975</name>
</gene>
<evidence type="ECO:0000313" key="12">
    <source>
        <dbReference type="EMBL" id="KRG76012.1"/>
    </source>
</evidence>
<accession>A0A0R0D1L8</accession>
<sequence length="284" mass="30404">MSGRGQSGAALVLVLWLVVLLASLIGAFALTARVEQLQGHVGMESLRAGQLAQAGLEYALYRQSQPAQPGQPAWVSDGRAYPWQFAGAQLELRVLSESAKVDINQADAGLLAALMQQFGAEQAQAQRLAAAMLDWRDSDDLPQPGGSEAADYAAAGLPYGPSNDAFASIEELRRVLAMPAPLFEAMRPYLTIWSQRSQPEPMLAADPVLRAMGIDPVLQQGKRQMALDSGNALASAGDTFSIRSQVRLGDERSLVLDAVVRRGRAETAQSAYTVLSWQQTTGTP</sequence>
<keyword evidence="13" id="KW-1185">Reference proteome</keyword>
<evidence type="ECO:0000256" key="4">
    <source>
        <dbReference type="ARBA" id="ARBA00022475"/>
    </source>
</evidence>
<dbReference type="PIRSF" id="PIRSF002786">
    <property type="entry name" value="XcpX"/>
    <property type="match status" value="1"/>
</dbReference>
<evidence type="ECO:0000259" key="11">
    <source>
        <dbReference type="Pfam" id="PF21687"/>
    </source>
</evidence>
<evidence type="ECO:0000256" key="10">
    <source>
        <dbReference type="PIRNR" id="PIRNR002786"/>
    </source>
</evidence>
<evidence type="ECO:0000256" key="2">
    <source>
        <dbReference type="ARBA" id="ARBA00007246"/>
    </source>
</evidence>
<dbReference type="SUPFAM" id="SSF158544">
    <property type="entry name" value="GspK insert domain-like"/>
    <property type="match status" value="1"/>
</dbReference>
<evidence type="ECO:0000256" key="5">
    <source>
        <dbReference type="ARBA" id="ARBA00022519"/>
    </source>
</evidence>
<name>A0A0R0D1L8_9GAMM</name>
<keyword evidence="9 10" id="KW-0472">Membrane</keyword>
<keyword evidence="4 10" id="KW-1003">Cell membrane</keyword>
<dbReference type="RefSeq" id="WP_057638347.1">
    <property type="nucleotide sequence ID" value="NZ_LDJM01000026.1"/>
</dbReference>
<dbReference type="GO" id="GO:0005886">
    <property type="term" value="C:plasma membrane"/>
    <property type="evidence" value="ECO:0007669"/>
    <property type="project" value="UniProtKB-SubCell"/>
</dbReference>
<dbReference type="GO" id="GO:0009306">
    <property type="term" value="P:protein secretion"/>
    <property type="evidence" value="ECO:0007669"/>
    <property type="project" value="InterPro"/>
</dbReference>
<dbReference type="PANTHER" id="PTHR38831">
    <property type="entry name" value="TYPE II SECRETION SYSTEM PROTEIN K"/>
    <property type="match status" value="1"/>
</dbReference>
<evidence type="ECO:0000256" key="6">
    <source>
        <dbReference type="ARBA" id="ARBA00022692"/>
    </source>
</evidence>
<organism evidence="12 13">
    <name type="scientific">Stenotrophomonas ginsengisoli</name>
    <dbReference type="NCBI Taxonomy" id="336566"/>
    <lineage>
        <taxon>Bacteria</taxon>
        <taxon>Pseudomonadati</taxon>
        <taxon>Pseudomonadota</taxon>
        <taxon>Gammaproteobacteria</taxon>
        <taxon>Lysobacterales</taxon>
        <taxon>Lysobacteraceae</taxon>
        <taxon>Stenotrophomonas</taxon>
    </lineage>
</organism>
<dbReference type="PATRIC" id="fig|336566.3.peg.1617"/>
<dbReference type="InterPro" id="IPR049031">
    <property type="entry name" value="T2SSK_SAM-like_1st"/>
</dbReference>
<evidence type="ECO:0000256" key="3">
    <source>
        <dbReference type="ARBA" id="ARBA00022448"/>
    </source>
</evidence>
<proteinExistence type="inferred from homology"/>
<dbReference type="InterPro" id="IPR005628">
    <property type="entry name" value="GspK"/>
</dbReference>
<keyword evidence="8" id="KW-1133">Transmembrane helix</keyword>
<dbReference type="AlphaFoldDB" id="A0A0R0D1L8"/>
<keyword evidence="5 10" id="KW-0997">Cell inner membrane</keyword>
<evidence type="ECO:0000256" key="9">
    <source>
        <dbReference type="ARBA" id="ARBA00023136"/>
    </source>
</evidence>
<comment type="caution">
    <text evidence="12">The sequence shown here is derived from an EMBL/GenBank/DDBJ whole genome shotgun (WGS) entry which is preliminary data.</text>
</comment>
<dbReference type="Gene3D" id="1.10.40.60">
    <property type="entry name" value="EpsJ-like"/>
    <property type="match status" value="1"/>
</dbReference>
<dbReference type="PANTHER" id="PTHR38831:SF2">
    <property type="entry name" value="TYPE II SECRETION SYSTEM PROTEIN K"/>
    <property type="match status" value="1"/>
</dbReference>